<dbReference type="EMBL" id="CAJVPW010057182">
    <property type="protein sequence ID" value="CAG8776073.1"/>
    <property type="molecule type" value="Genomic_DNA"/>
</dbReference>
<evidence type="ECO:0000313" key="2">
    <source>
        <dbReference type="Proteomes" id="UP000789366"/>
    </source>
</evidence>
<organism evidence="1 2">
    <name type="scientific">Cetraspora pellucida</name>
    <dbReference type="NCBI Taxonomy" id="1433469"/>
    <lineage>
        <taxon>Eukaryota</taxon>
        <taxon>Fungi</taxon>
        <taxon>Fungi incertae sedis</taxon>
        <taxon>Mucoromycota</taxon>
        <taxon>Glomeromycotina</taxon>
        <taxon>Glomeromycetes</taxon>
        <taxon>Diversisporales</taxon>
        <taxon>Gigasporaceae</taxon>
        <taxon>Cetraspora</taxon>
    </lineage>
</organism>
<evidence type="ECO:0000313" key="1">
    <source>
        <dbReference type="EMBL" id="CAG8776073.1"/>
    </source>
</evidence>
<accession>A0ACA9R4D4</accession>
<gene>
    <name evidence="1" type="ORF">SPELUC_LOCUS16071</name>
</gene>
<keyword evidence="2" id="KW-1185">Reference proteome</keyword>
<feature type="non-terminal residue" evidence="1">
    <location>
        <position position="117"/>
    </location>
</feature>
<reference evidence="1" key="1">
    <citation type="submission" date="2021-06" db="EMBL/GenBank/DDBJ databases">
        <authorList>
            <person name="Kallberg Y."/>
            <person name="Tangrot J."/>
            <person name="Rosling A."/>
        </authorList>
    </citation>
    <scope>NUCLEOTIDE SEQUENCE</scope>
    <source>
        <strain evidence="1">28 12/20/2015</strain>
    </source>
</reference>
<feature type="non-terminal residue" evidence="1">
    <location>
        <position position="1"/>
    </location>
</feature>
<name>A0ACA9R4D4_9GLOM</name>
<comment type="caution">
    <text evidence="1">The sequence shown here is derived from an EMBL/GenBank/DDBJ whole genome shotgun (WGS) entry which is preliminary data.</text>
</comment>
<sequence length="117" mass="13451">ILDNGLITQLSEVISGSLYGEGHSTLYNEIDVYTLAVRYLFEVPSLGTSEVKLSKFQAQPKNNPYFLPWSVRGILEDKNVIGNPRFINEVNRLKKLYEDWDPSSKALKELKFRLEPF</sequence>
<proteinExistence type="predicted"/>
<dbReference type="Proteomes" id="UP000789366">
    <property type="component" value="Unassembled WGS sequence"/>
</dbReference>
<protein>
    <submittedName>
        <fullName evidence="1">3103_t:CDS:1</fullName>
    </submittedName>
</protein>